<reference evidence="1 2" key="1">
    <citation type="journal article" date="2020" name="Cell">
        <title>Large-Scale Comparative Analyses of Tick Genomes Elucidate Their Genetic Diversity and Vector Capacities.</title>
        <authorList>
            <consortium name="Tick Genome and Microbiome Consortium (TIGMIC)"/>
            <person name="Jia N."/>
            <person name="Wang J."/>
            <person name="Shi W."/>
            <person name="Du L."/>
            <person name="Sun Y."/>
            <person name="Zhan W."/>
            <person name="Jiang J.F."/>
            <person name="Wang Q."/>
            <person name="Zhang B."/>
            <person name="Ji P."/>
            <person name="Bell-Sakyi L."/>
            <person name="Cui X.M."/>
            <person name="Yuan T.T."/>
            <person name="Jiang B.G."/>
            <person name="Yang W.F."/>
            <person name="Lam T.T."/>
            <person name="Chang Q.C."/>
            <person name="Ding S.J."/>
            <person name="Wang X.J."/>
            <person name="Zhu J.G."/>
            <person name="Ruan X.D."/>
            <person name="Zhao L."/>
            <person name="Wei J.T."/>
            <person name="Ye R.Z."/>
            <person name="Que T.C."/>
            <person name="Du C.H."/>
            <person name="Zhou Y.H."/>
            <person name="Cheng J.X."/>
            <person name="Dai P.F."/>
            <person name="Guo W.B."/>
            <person name="Han X.H."/>
            <person name="Huang E.J."/>
            <person name="Li L.F."/>
            <person name="Wei W."/>
            <person name="Gao Y.C."/>
            <person name="Liu J.Z."/>
            <person name="Shao H.Z."/>
            <person name="Wang X."/>
            <person name="Wang C.C."/>
            <person name="Yang T.C."/>
            <person name="Huo Q.B."/>
            <person name="Li W."/>
            <person name="Chen H.Y."/>
            <person name="Chen S.E."/>
            <person name="Zhou L.G."/>
            <person name="Ni X.B."/>
            <person name="Tian J.H."/>
            <person name="Sheng Y."/>
            <person name="Liu T."/>
            <person name="Pan Y.S."/>
            <person name="Xia L.Y."/>
            <person name="Li J."/>
            <person name="Zhao F."/>
            <person name="Cao W.C."/>
        </authorList>
    </citation>
    <scope>NUCLEOTIDE SEQUENCE [LARGE SCALE GENOMIC DNA]</scope>
    <source>
        <strain evidence="1">Iper-2018</strain>
    </source>
</reference>
<accession>A0AC60QE58</accession>
<keyword evidence="2" id="KW-1185">Reference proteome</keyword>
<evidence type="ECO:0000313" key="2">
    <source>
        <dbReference type="Proteomes" id="UP000805193"/>
    </source>
</evidence>
<comment type="caution">
    <text evidence="1">The sequence shown here is derived from an EMBL/GenBank/DDBJ whole genome shotgun (WGS) entry which is preliminary data.</text>
</comment>
<protein>
    <submittedName>
        <fullName evidence="1">Uncharacterized protein</fullName>
    </submittedName>
</protein>
<dbReference type="Proteomes" id="UP000805193">
    <property type="component" value="Unassembled WGS sequence"/>
</dbReference>
<sequence length="246" mass="26871">MPVELSGVLLERRSSVPRPLSAPACLNHLSQECPEFAHLYRVHHLGHPARQEGKSATIHQHYYPEGGWGWTVCACGVLVHLLSDGLMASHGFVAILVQRKFKEAATASLSLAHTSSPMKMSTRNQGTWLPDVVFERCPQFSSFMRRSRTCGYVCQRQAVEGDTISLPLASAFAATPTGQTLLIYGSGSLVTAAPLAHGKKRSVAPASSVSRIERARVNENDRKDDIWFGVKYGVCGNVEDDIKDVV</sequence>
<dbReference type="EMBL" id="JABSTQ010009178">
    <property type="protein sequence ID" value="KAG0432079.1"/>
    <property type="molecule type" value="Genomic_DNA"/>
</dbReference>
<proteinExistence type="predicted"/>
<name>A0AC60QE58_IXOPE</name>
<evidence type="ECO:0000313" key="1">
    <source>
        <dbReference type="EMBL" id="KAG0432079.1"/>
    </source>
</evidence>
<gene>
    <name evidence="1" type="ORF">HPB47_021177</name>
</gene>
<organism evidence="1 2">
    <name type="scientific">Ixodes persulcatus</name>
    <name type="common">Taiga tick</name>
    <dbReference type="NCBI Taxonomy" id="34615"/>
    <lineage>
        <taxon>Eukaryota</taxon>
        <taxon>Metazoa</taxon>
        <taxon>Ecdysozoa</taxon>
        <taxon>Arthropoda</taxon>
        <taxon>Chelicerata</taxon>
        <taxon>Arachnida</taxon>
        <taxon>Acari</taxon>
        <taxon>Parasitiformes</taxon>
        <taxon>Ixodida</taxon>
        <taxon>Ixodoidea</taxon>
        <taxon>Ixodidae</taxon>
        <taxon>Ixodinae</taxon>
        <taxon>Ixodes</taxon>
    </lineage>
</organism>